<name>A0A1X2HHS7_SYNRA</name>
<evidence type="ECO:0000256" key="7">
    <source>
        <dbReference type="PROSITE-ProRule" id="PRU00042"/>
    </source>
</evidence>
<feature type="domain" description="C2H2-type" evidence="9">
    <location>
        <begin position="340"/>
        <end position="367"/>
    </location>
</feature>
<dbReference type="PANTHER" id="PTHR23235">
    <property type="entry name" value="KRUEPPEL-LIKE TRANSCRIPTION FACTOR"/>
    <property type="match status" value="1"/>
</dbReference>
<dbReference type="GO" id="GO:0005634">
    <property type="term" value="C:nucleus"/>
    <property type="evidence" value="ECO:0007669"/>
    <property type="project" value="UniProtKB-SubCell"/>
</dbReference>
<dbReference type="PROSITE" id="PS50157">
    <property type="entry name" value="ZINC_FINGER_C2H2_2"/>
    <property type="match status" value="3"/>
</dbReference>
<proteinExistence type="predicted"/>
<dbReference type="GO" id="GO:0000978">
    <property type="term" value="F:RNA polymerase II cis-regulatory region sequence-specific DNA binding"/>
    <property type="evidence" value="ECO:0007669"/>
    <property type="project" value="TreeGrafter"/>
</dbReference>
<dbReference type="SMART" id="SM00355">
    <property type="entry name" value="ZnF_C2H2"/>
    <property type="match status" value="3"/>
</dbReference>
<comment type="caution">
    <text evidence="10">The sequence shown here is derived from an EMBL/GenBank/DDBJ whole genome shotgun (WGS) entry which is preliminary data.</text>
</comment>
<accession>A0A1X2HHS7</accession>
<dbReference type="InterPro" id="IPR036236">
    <property type="entry name" value="Znf_C2H2_sf"/>
</dbReference>
<dbReference type="SUPFAM" id="SSF57667">
    <property type="entry name" value="beta-beta-alpha zinc fingers"/>
    <property type="match status" value="2"/>
</dbReference>
<evidence type="ECO:0000256" key="2">
    <source>
        <dbReference type="ARBA" id="ARBA00022723"/>
    </source>
</evidence>
<feature type="compositionally biased region" description="Polar residues" evidence="8">
    <location>
        <begin position="215"/>
        <end position="225"/>
    </location>
</feature>
<dbReference type="Gene3D" id="3.30.160.60">
    <property type="entry name" value="Classic Zinc Finger"/>
    <property type="match status" value="3"/>
</dbReference>
<evidence type="ECO:0000256" key="6">
    <source>
        <dbReference type="ARBA" id="ARBA00023242"/>
    </source>
</evidence>
<evidence type="ECO:0000256" key="5">
    <source>
        <dbReference type="ARBA" id="ARBA00022833"/>
    </source>
</evidence>
<evidence type="ECO:0000256" key="3">
    <source>
        <dbReference type="ARBA" id="ARBA00022737"/>
    </source>
</evidence>
<dbReference type="Proteomes" id="UP000242180">
    <property type="component" value="Unassembled WGS sequence"/>
</dbReference>
<evidence type="ECO:0000313" key="10">
    <source>
        <dbReference type="EMBL" id="ORY98589.1"/>
    </source>
</evidence>
<dbReference type="OMA" id="WNTRKES"/>
<keyword evidence="4 7" id="KW-0863">Zinc-finger</keyword>
<protein>
    <recommendedName>
        <fullName evidence="9">C2H2-type domain-containing protein</fullName>
    </recommendedName>
</protein>
<dbReference type="Pfam" id="PF00096">
    <property type="entry name" value="zf-C2H2"/>
    <property type="match status" value="3"/>
</dbReference>
<dbReference type="STRING" id="13706.A0A1X2HHS7"/>
<feature type="region of interest" description="Disordered" evidence="8">
    <location>
        <begin position="215"/>
        <end position="281"/>
    </location>
</feature>
<dbReference type="InterPro" id="IPR013087">
    <property type="entry name" value="Znf_C2H2_type"/>
</dbReference>
<sequence length="373" mass="41687">MDSSQQHYSAYQANYMDAPWMMATPYKSDESNDPLAYSSLTQQQPLSGYSSPMIYPSPASTSDLSMHAMTSVAPSSTPLVPPLVDLNMYGTELTDAVSRMHLQNNQQGNPSIAAPSNHRLSLDIQPCISITEPTPIRKSMQPDLLLVDQFIAQHTAHLDHTLFEQQQQNSAMEMLLPEHQQQQQQTWDWLSWTPTVGSPASTDLQFDTGSVHSACSDPQSFTFEEQQPAPVLNSTTLSPPVVRGRPRRVSEPPKAAPEFTSTPKPVRRSNSERRARSSPSAFYCQHPGCGKSFTRAYNLTSHMRTHTSERPFPCSHCGRRFARQHDRNRHEKLHWGIKPFTCTTCNKSFARMDALNRHLRVENGCSSTSSGAA</sequence>
<dbReference type="FunFam" id="3.30.160.60:FF:000145">
    <property type="entry name" value="Zinc finger protein 574"/>
    <property type="match status" value="1"/>
</dbReference>
<feature type="domain" description="C2H2-type" evidence="9">
    <location>
        <begin position="282"/>
        <end position="311"/>
    </location>
</feature>
<dbReference type="AlphaFoldDB" id="A0A1X2HHS7"/>
<dbReference type="GO" id="GO:0008270">
    <property type="term" value="F:zinc ion binding"/>
    <property type="evidence" value="ECO:0007669"/>
    <property type="project" value="UniProtKB-KW"/>
</dbReference>
<dbReference type="PANTHER" id="PTHR23235:SF120">
    <property type="entry name" value="KRUPPEL-LIKE FACTOR 15"/>
    <property type="match status" value="1"/>
</dbReference>
<keyword evidence="3" id="KW-0677">Repeat</keyword>
<evidence type="ECO:0000259" key="9">
    <source>
        <dbReference type="PROSITE" id="PS50157"/>
    </source>
</evidence>
<evidence type="ECO:0000256" key="4">
    <source>
        <dbReference type="ARBA" id="ARBA00022771"/>
    </source>
</evidence>
<feature type="domain" description="C2H2-type" evidence="9">
    <location>
        <begin position="312"/>
        <end position="339"/>
    </location>
</feature>
<keyword evidence="6" id="KW-0539">Nucleus</keyword>
<dbReference type="OrthoDB" id="8117402at2759"/>
<reference evidence="10 11" key="1">
    <citation type="submission" date="2016-07" db="EMBL/GenBank/DDBJ databases">
        <title>Pervasive Adenine N6-methylation of Active Genes in Fungi.</title>
        <authorList>
            <consortium name="DOE Joint Genome Institute"/>
            <person name="Mondo S.J."/>
            <person name="Dannebaum R.O."/>
            <person name="Kuo R.C."/>
            <person name="Labutti K."/>
            <person name="Haridas S."/>
            <person name="Kuo A."/>
            <person name="Salamov A."/>
            <person name="Ahrendt S.R."/>
            <person name="Lipzen A."/>
            <person name="Sullivan W."/>
            <person name="Andreopoulos W.B."/>
            <person name="Clum A."/>
            <person name="Lindquist E."/>
            <person name="Daum C."/>
            <person name="Ramamoorthy G.K."/>
            <person name="Gryganskyi A."/>
            <person name="Culley D."/>
            <person name="Magnuson J.K."/>
            <person name="James T.Y."/>
            <person name="O'Malley M.A."/>
            <person name="Stajich J.E."/>
            <person name="Spatafora J.W."/>
            <person name="Visel A."/>
            <person name="Grigoriev I.V."/>
        </authorList>
    </citation>
    <scope>NUCLEOTIDE SEQUENCE [LARGE SCALE GENOMIC DNA]</scope>
    <source>
        <strain evidence="10 11">NRRL 2496</strain>
    </source>
</reference>
<dbReference type="InParanoid" id="A0A1X2HHS7"/>
<comment type="subcellular location">
    <subcellularLocation>
        <location evidence="1">Nucleus</location>
    </subcellularLocation>
</comment>
<keyword evidence="2" id="KW-0479">Metal-binding</keyword>
<dbReference type="PROSITE" id="PS00028">
    <property type="entry name" value="ZINC_FINGER_C2H2_1"/>
    <property type="match status" value="2"/>
</dbReference>
<evidence type="ECO:0000313" key="11">
    <source>
        <dbReference type="Proteomes" id="UP000242180"/>
    </source>
</evidence>
<evidence type="ECO:0000256" key="1">
    <source>
        <dbReference type="ARBA" id="ARBA00004123"/>
    </source>
</evidence>
<dbReference type="FunFam" id="3.30.160.60:FF:000125">
    <property type="entry name" value="Putative zinc finger protein 143"/>
    <property type="match status" value="1"/>
</dbReference>
<evidence type="ECO:0000256" key="8">
    <source>
        <dbReference type="SAM" id="MobiDB-lite"/>
    </source>
</evidence>
<gene>
    <name evidence="10" type="ORF">BCR43DRAFT_487784</name>
</gene>
<dbReference type="FunFam" id="3.30.160.60:FF:000100">
    <property type="entry name" value="Zinc finger 45-like"/>
    <property type="match status" value="1"/>
</dbReference>
<dbReference type="EMBL" id="MCGN01000003">
    <property type="protein sequence ID" value="ORY98589.1"/>
    <property type="molecule type" value="Genomic_DNA"/>
</dbReference>
<dbReference type="GO" id="GO:0000981">
    <property type="term" value="F:DNA-binding transcription factor activity, RNA polymerase II-specific"/>
    <property type="evidence" value="ECO:0007669"/>
    <property type="project" value="TreeGrafter"/>
</dbReference>
<keyword evidence="5" id="KW-0862">Zinc</keyword>
<organism evidence="10 11">
    <name type="scientific">Syncephalastrum racemosum</name>
    <name type="common">Filamentous fungus</name>
    <dbReference type="NCBI Taxonomy" id="13706"/>
    <lineage>
        <taxon>Eukaryota</taxon>
        <taxon>Fungi</taxon>
        <taxon>Fungi incertae sedis</taxon>
        <taxon>Mucoromycota</taxon>
        <taxon>Mucoromycotina</taxon>
        <taxon>Mucoromycetes</taxon>
        <taxon>Mucorales</taxon>
        <taxon>Syncephalastraceae</taxon>
        <taxon>Syncephalastrum</taxon>
    </lineage>
</organism>
<keyword evidence="11" id="KW-1185">Reference proteome</keyword>